<name>A0ACB9BPX3_CICIN</name>
<dbReference type="EMBL" id="CM042014">
    <property type="protein sequence ID" value="KAI3724030.1"/>
    <property type="molecule type" value="Genomic_DNA"/>
</dbReference>
<gene>
    <name evidence="1" type="ORF">L2E82_35794</name>
</gene>
<evidence type="ECO:0000313" key="2">
    <source>
        <dbReference type="Proteomes" id="UP001055811"/>
    </source>
</evidence>
<evidence type="ECO:0000313" key="1">
    <source>
        <dbReference type="EMBL" id="KAI3724030.1"/>
    </source>
</evidence>
<reference evidence="1 2" key="2">
    <citation type="journal article" date="2022" name="Mol. Ecol. Resour.">
        <title>The genomes of chicory, endive, great burdock and yacon provide insights into Asteraceae paleo-polyploidization history and plant inulin production.</title>
        <authorList>
            <person name="Fan W."/>
            <person name="Wang S."/>
            <person name="Wang H."/>
            <person name="Wang A."/>
            <person name="Jiang F."/>
            <person name="Liu H."/>
            <person name="Zhao H."/>
            <person name="Xu D."/>
            <person name="Zhang Y."/>
        </authorList>
    </citation>
    <scope>NUCLEOTIDE SEQUENCE [LARGE SCALE GENOMIC DNA]</scope>
    <source>
        <strain evidence="2">cv. Punajuju</strain>
        <tissue evidence="1">Leaves</tissue>
    </source>
</reference>
<comment type="caution">
    <text evidence="1">The sequence shown here is derived from an EMBL/GenBank/DDBJ whole genome shotgun (WGS) entry which is preliminary data.</text>
</comment>
<dbReference type="Proteomes" id="UP001055811">
    <property type="component" value="Linkage Group LG06"/>
</dbReference>
<sequence length="188" mass="21020">MEKICNSSYPAAGGRSTAEAPTAAEPKCFHRERWTCGILRWEAIDGGNKPPELRLRTIDVQVGFSKMISILLGASLPFSSLYPFIYFTIRDFNLASQEEDIGYYAGFVVCREEYQALALSTISSSRGIGIIIGPAIGGFFAQVSILFQAFDLSFVKTGEERKKCQCYKKISILIHQHENMDFNIPKED</sequence>
<protein>
    <submittedName>
        <fullName evidence="1">Uncharacterized protein</fullName>
    </submittedName>
</protein>
<reference evidence="2" key="1">
    <citation type="journal article" date="2022" name="Mol. Ecol. Resour.">
        <title>The genomes of chicory, endive, great burdock and yacon provide insights into Asteraceae palaeo-polyploidization history and plant inulin production.</title>
        <authorList>
            <person name="Fan W."/>
            <person name="Wang S."/>
            <person name="Wang H."/>
            <person name="Wang A."/>
            <person name="Jiang F."/>
            <person name="Liu H."/>
            <person name="Zhao H."/>
            <person name="Xu D."/>
            <person name="Zhang Y."/>
        </authorList>
    </citation>
    <scope>NUCLEOTIDE SEQUENCE [LARGE SCALE GENOMIC DNA]</scope>
    <source>
        <strain evidence="2">cv. Punajuju</strain>
    </source>
</reference>
<organism evidence="1 2">
    <name type="scientific">Cichorium intybus</name>
    <name type="common">Chicory</name>
    <dbReference type="NCBI Taxonomy" id="13427"/>
    <lineage>
        <taxon>Eukaryota</taxon>
        <taxon>Viridiplantae</taxon>
        <taxon>Streptophyta</taxon>
        <taxon>Embryophyta</taxon>
        <taxon>Tracheophyta</taxon>
        <taxon>Spermatophyta</taxon>
        <taxon>Magnoliopsida</taxon>
        <taxon>eudicotyledons</taxon>
        <taxon>Gunneridae</taxon>
        <taxon>Pentapetalae</taxon>
        <taxon>asterids</taxon>
        <taxon>campanulids</taxon>
        <taxon>Asterales</taxon>
        <taxon>Asteraceae</taxon>
        <taxon>Cichorioideae</taxon>
        <taxon>Cichorieae</taxon>
        <taxon>Cichoriinae</taxon>
        <taxon>Cichorium</taxon>
    </lineage>
</organism>
<keyword evidence="2" id="KW-1185">Reference proteome</keyword>
<accession>A0ACB9BPX3</accession>
<proteinExistence type="predicted"/>